<dbReference type="CDD" id="cd06557">
    <property type="entry name" value="KPHMT-like"/>
    <property type="match status" value="1"/>
</dbReference>
<dbReference type="EMBL" id="BARS01016188">
    <property type="protein sequence ID" value="GAF98479.1"/>
    <property type="molecule type" value="Genomic_DNA"/>
</dbReference>
<dbReference type="SUPFAM" id="SSF51621">
    <property type="entry name" value="Phosphoenolpyruvate/pyruvate domain"/>
    <property type="match status" value="1"/>
</dbReference>
<dbReference type="AlphaFoldDB" id="X0TYZ4"/>
<dbReference type="NCBIfam" id="TIGR00222">
    <property type="entry name" value="panB"/>
    <property type="match status" value="1"/>
</dbReference>
<evidence type="ECO:0000313" key="5">
    <source>
        <dbReference type="EMBL" id="GAF98479.1"/>
    </source>
</evidence>
<dbReference type="Pfam" id="PF02548">
    <property type="entry name" value="Pantoate_transf"/>
    <property type="match status" value="1"/>
</dbReference>
<proteinExistence type="inferred from homology"/>
<dbReference type="PANTHER" id="PTHR20881:SF0">
    <property type="entry name" value="3-METHYL-2-OXOBUTANOATE HYDROXYMETHYLTRANSFERASE"/>
    <property type="match status" value="1"/>
</dbReference>
<dbReference type="InterPro" id="IPR015813">
    <property type="entry name" value="Pyrv/PenolPyrv_kinase-like_dom"/>
</dbReference>
<evidence type="ECO:0000256" key="2">
    <source>
        <dbReference type="ARBA" id="ARBA00008676"/>
    </source>
</evidence>
<feature type="non-terminal residue" evidence="5">
    <location>
        <position position="1"/>
    </location>
</feature>
<sequence>VVCLTAYDCSMARIADEAGIHLLLVGDSLAMTVLGYETTLPVTMEEMLHHTAAVVRGTKNALVVADMPFMSYQASVEEAIENAGRFMKGTGAGAVKIEGGAFRGPLVKTFVENGIPVLGHIGLTPQSVRETGGYKVRGKNEKDAEQLIEDAKELEEAGVFAVVLECVPAELGKKITGLVNIPTIGIGAGNGCDGQILVSHDLLGLFSEVTPKFVKKYADLGSGMKQAFEVYRREVEDGTFPSEEHSY</sequence>
<dbReference type="GO" id="GO:0005737">
    <property type="term" value="C:cytoplasm"/>
    <property type="evidence" value="ECO:0007669"/>
    <property type="project" value="TreeGrafter"/>
</dbReference>
<dbReference type="GO" id="GO:0003864">
    <property type="term" value="F:3-methyl-2-oxobutanoate hydroxymethyltransferase activity"/>
    <property type="evidence" value="ECO:0007669"/>
    <property type="project" value="UniProtKB-EC"/>
</dbReference>
<accession>X0TYZ4</accession>
<comment type="pathway">
    <text evidence="1">Cofactor biosynthesis; (R)-pantothenate biosynthesis; (R)-pantoate from 3-methyl-2-oxobutanoate: step 1/2.</text>
</comment>
<dbReference type="HAMAP" id="MF_00156">
    <property type="entry name" value="PanB"/>
    <property type="match status" value="1"/>
</dbReference>
<dbReference type="GO" id="GO:0015940">
    <property type="term" value="P:pantothenate biosynthetic process"/>
    <property type="evidence" value="ECO:0007669"/>
    <property type="project" value="InterPro"/>
</dbReference>
<organism evidence="5">
    <name type="scientific">marine sediment metagenome</name>
    <dbReference type="NCBI Taxonomy" id="412755"/>
    <lineage>
        <taxon>unclassified sequences</taxon>
        <taxon>metagenomes</taxon>
        <taxon>ecological metagenomes</taxon>
    </lineage>
</organism>
<evidence type="ECO:0000256" key="4">
    <source>
        <dbReference type="ARBA" id="ARBA00022679"/>
    </source>
</evidence>
<dbReference type="Gene3D" id="3.20.20.60">
    <property type="entry name" value="Phosphoenolpyruvate-binding domains"/>
    <property type="match status" value="1"/>
</dbReference>
<dbReference type="PANTHER" id="PTHR20881">
    <property type="entry name" value="3-METHYL-2-OXOBUTANOATE HYDROXYMETHYLTRANSFERASE"/>
    <property type="match status" value="1"/>
</dbReference>
<gene>
    <name evidence="5" type="ORF">S01H1_26687</name>
</gene>
<dbReference type="PIRSF" id="PIRSF000388">
    <property type="entry name" value="Pantoate_hydroxy_MeTrfase"/>
    <property type="match status" value="1"/>
</dbReference>
<evidence type="ECO:0000256" key="1">
    <source>
        <dbReference type="ARBA" id="ARBA00005033"/>
    </source>
</evidence>
<dbReference type="InterPro" id="IPR003700">
    <property type="entry name" value="Pantoate_hydroxy_MeTrfase"/>
</dbReference>
<protein>
    <recommendedName>
        <fullName evidence="3">3-methyl-2-oxobutanoate hydroxymethyltransferase</fullName>
        <ecNumber evidence="3">2.1.2.11</ecNumber>
    </recommendedName>
</protein>
<comment type="caution">
    <text evidence="5">The sequence shown here is derived from an EMBL/GenBank/DDBJ whole genome shotgun (WGS) entry which is preliminary data.</text>
</comment>
<dbReference type="GO" id="GO:0000287">
    <property type="term" value="F:magnesium ion binding"/>
    <property type="evidence" value="ECO:0007669"/>
    <property type="project" value="TreeGrafter"/>
</dbReference>
<keyword evidence="4" id="KW-0808">Transferase</keyword>
<dbReference type="InterPro" id="IPR040442">
    <property type="entry name" value="Pyrv_kinase-like_dom_sf"/>
</dbReference>
<dbReference type="EC" id="2.1.2.11" evidence="3"/>
<comment type="similarity">
    <text evidence="2">Belongs to the PanB family.</text>
</comment>
<dbReference type="NCBIfam" id="NF001452">
    <property type="entry name" value="PRK00311.1"/>
    <property type="match status" value="1"/>
</dbReference>
<name>X0TYZ4_9ZZZZ</name>
<dbReference type="FunFam" id="3.20.20.60:FF:000003">
    <property type="entry name" value="3-methyl-2-oxobutanoate hydroxymethyltransferase"/>
    <property type="match status" value="1"/>
</dbReference>
<evidence type="ECO:0000256" key="3">
    <source>
        <dbReference type="ARBA" id="ARBA00012618"/>
    </source>
</evidence>
<reference evidence="5" key="1">
    <citation type="journal article" date="2014" name="Front. Microbiol.">
        <title>High frequency of phylogenetically diverse reductive dehalogenase-homologous genes in deep subseafloor sedimentary metagenomes.</title>
        <authorList>
            <person name="Kawai M."/>
            <person name="Futagami T."/>
            <person name="Toyoda A."/>
            <person name="Takaki Y."/>
            <person name="Nishi S."/>
            <person name="Hori S."/>
            <person name="Arai W."/>
            <person name="Tsubouchi T."/>
            <person name="Morono Y."/>
            <person name="Uchiyama I."/>
            <person name="Ito T."/>
            <person name="Fujiyama A."/>
            <person name="Inagaki F."/>
            <person name="Takami H."/>
        </authorList>
    </citation>
    <scope>NUCLEOTIDE SEQUENCE</scope>
    <source>
        <strain evidence="5">Expedition CK06-06</strain>
    </source>
</reference>